<keyword evidence="5" id="KW-0732">Signal</keyword>
<dbReference type="PROSITE" id="PS50255">
    <property type="entry name" value="CYTOCHROME_B5_2"/>
    <property type="match status" value="1"/>
</dbReference>
<gene>
    <name evidence="7" type="ORF">LDG_5822</name>
</gene>
<organism evidence="7 8">
    <name type="scientific">Legionella drancourtii LLAP12</name>
    <dbReference type="NCBI Taxonomy" id="658187"/>
    <lineage>
        <taxon>Bacteria</taxon>
        <taxon>Pseudomonadati</taxon>
        <taxon>Pseudomonadota</taxon>
        <taxon>Gammaproteobacteria</taxon>
        <taxon>Legionellales</taxon>
        <taxon>Legionellaceae</taxon>
        <taxon>Legionella</taxon>
    </lineage>
</organism>
<dbReference type="GO" id="GO:0046872">
    <property type="term" value="F:metal ion binding"/>
    <property type="evidence" value="ECO:0007669"/>
    <property type="project" value="UniProtKB-KW"/>
</dbReference>
<dbReference type="SUPFAM" id="SSF55856">
    <property type="entry name" value="Cytochrome b5-like heme/steroid binding domain"/>
    <property type="match status" value="1"/>
</dbReference>
<dbReference type="InterPro" id="IPR036400">
    <property type="entry name" value="Cyt_B5-like_heme/steroid_sf"/>
</dbReference>
<evidence type="ECO:0000256" key="5">
    <source>
        <dbReference type="SAM" id="SignalP"/>
    </source>
</evidence>
<dbReference type="Gene3D" id="3.10.120.10">
    <property type="entry name" value="Cytochrome b5-like heme/steroid binding domain"/>
    <property type="match status" value="1"/>
</dbReference>
<dbReference type="InterPro" id="IPR050668">
    <property type="entry name" value="Cytochrome_b5"/>
</dbReference>
<dbReference type="InParanoid" id="G9EKT1"/>
<feature type="signal peptide" evidence="5">
    <location>
        <begin position="1"/>
        <end position="17"/>
    </location>
</feature>
<dbReference type="Proteomes" id="UP000002770">
    <property type="component" value="Unassembled WGS sequence"/>
</dbReference>
<dbReference type="EMBL" id="JH413804">
    <property type="protein sequence ID" value="EHL32133.1"/>
    <property type="molecule type" value="Genomic_DNA"/>
</dbReference>
<evidence type="ECO:0000256" key="2">
    <source>
        <dbReference type="ARBA" id="ARBA00022723"/>
    </source>
</evidence>
<evidence type="ECO:0000313" key="7">
    <source>
        <dbReference type="EMBL" id="EHL32133.1"/>
    </source>
</evidence>
<dbReference type="SMART" id="SM01117">
    <property type="entry name" value="Cyt-b5"/>
    <property type="match status" value="1"/>
</dbReference>
<dbReference type="GO" id="GO:0020037">
    <property type="term" value="F:heme binding"/>
    <property type="evidence" value="ECO:0007669"/>
    <property type="project" value="TreeGrafter"/>
</dbReference>
<proteinExistence type="inferred from homology"/>
<dbReference type="AlphaFoldDB" id="G9EKT1"/>
<accession>G9EKT1</accession>
<evidence type="ECO:0000259" key="6">
    <source>
        <dbReference type="PROSITE" id="PS50255"/>
    </source>
</evidence>
<feature type="chain" id="PRO_5003521204" description="Cytochrome b5 heme-binding domain-containing protein" evidence="5">
    <location>
        <begin position="18"/>
        <end position="104"/>
    </location>
</feature>
<evidence type="ECO:0000313" key="8">
    <source>
        <dbReference type="Proteomes" id="UP000002770"/>
    </source>
</evidence>
<dbReference type="HOGENOM" id="CLU_2246628_0_0_6"/>
<dbReference type="InterPro" id="IPR001199">
    <property type="entry name" value="Cyt_B5-like_heme/steroid-bd"/>
</dbReference>
<name>G9EKT1_9GAMM</name>
<dbReference type="PANTHER" id="PTHR19359">
    <property type="entry name" value="CYTOCHROME B5"/>
    <property type="match status" value="1"/>
</dbReference>
<evidence type="ECO:0000256" key="1">
    <source>
        <dbReference type="ARBA" id="ARBA00022617"/>
    </source>
</evidence>
<protein>
    <recommendedName>
        <fullName evidence="6">Cytochrome b5 heme-binding domain-containing protein</fullName>
    </recommendedName>
</protein>
<keyword evidence="3" id="KW-0408">Iron</keyword>
<dbReference type="Pfam" id="PF00173">
    <property type="entry name" value="Cyt-b5"/>
    <property type="match status" value="1"/>
</dbReference>
<sequence>MVIIFFLCVLTWQQVIAAERLITPQEIKSHNNVKNCWIIVDAKVYDVTNLIAIHDTYCEKTKLTDYCGGDVSAIWQEKQKSNNAHKRKSILEFERSYVGKVLEP</sequence>
<reference evidence="7 8" key="1">
    <citation type="journal article" date="2011" name="BMC Genomics">
        <title>Insight into cross-talk between intra-amoebal pathogens.</title>
        <authorList>
            <person name="Gimenez G."/>
            <person name="Bertelli C."/>
            <person name="Moliner C."/>
            <person name="Robert C."/>
            <person name="Raoult D."/>
            <person name="Fournier P.E."/>
            <person name="Greub G."/>
        </authorList>
    </citation>
    <scope>NUCLEOTIDE SEQUENCE [LARGE SCALE GENOMIC DNA]</scope>
    <source>
        <strain evidence="7 8">LLAP12</strain>
    </source>
</reference>
<comment type="similarity">
    <text evidence="4">Belongs to the cytochrome b5 family.</text>
</comment>
<feature type="domain" description="Cytochrome b5 heme-binding" evidence="6">
    <location>
        <begin position="19"/>
        <end position="102"/>
    </location>
</feature>
<dbReference type="STRING" id="658187.LDG_5822"/>
<evidence type="ECO:0000256" key="4">
    <source>
        <dbReference type="ARBA" id="ARBA00038168"/>
    </source>
</evidence>
<keyword evidence="1" id="KW-0349">Heme</keyword>
<dbReference type="RefSeq" id="WP_006869778.1">
    <property type="nucleotide sequence ID" value="NZ_JH413804.1"/>
</dbReference>
<dbReference type="GO" id="GO:0016020">
    <property type="term" value="C:membrane"/>
    <property type="evidence" value="ECO:0007669"/>
    <property type="project" value="TreeGrafter"/>
</dbReference>
<dbReference type="OrthoDB" id="9816402at2"/>
<keyword evidence="8" id="KW-1185">Reference proteome</keyword>
<evidence type="ECO:0000256" key="3">
    <source>
        <dbReference type="ARBA" id="ARBA00023004"/>
    </source>
</evidence>
<keyword evidence="2" id="KW-0479">Metal-binding</keyword>